<accession>A0ABT1Q2C4</accession>
<name>A0ABT1Q2C4_9ACTN</name>
<dbReference type="RefSeq" id="WP_255921788.1">
    <property type="nucleotide sequence ID" value="NZ_JANFNG010000016.1"/>
</dbReference>
<evidence type="ECO:0000313" key="3">
    <source>
        <dbReference type="Proteomes" id="UP001057702"/>
    </source>
</evidence>
<sequence>MSRMHDSGRRRARDDAGTGVRGPRAARVAALVALLLLAAGGSAVSPASAGLAAPPAAPASRPCALRATPGVPMSEGFPLAPSSDYAHSTGDVRALVLFIDFPDAPAAESAPARYAEFFPAVQQWYARASYGRLRYHAVPVLRYFRMPRPFSSYGIERGYGWPVHRAMMRDLVKVVGHAVDFRGYNMVNVIATPNAGPPADETVLSVTWTGGNAATTADGTRLDRVSVIYGHDQAGYRVLVHENGHLLGLPDLYSVSDFRRTDTLAGQWDSMSLDWGLQGDFFAWHKWRLGWLSDSQVDCVVPAKAAKAAKAAQGRRGQRGQRAADPPGRLYHLAPLETPGGQKAVVVPYGRAAAYVVEVRRSLGNDAQACSQGVLIYRVRTDVDTGDGPISIVNAHPNTNACDYSSGSFNSLNRAPFGTGGRFIDSGAGIEIDVLGKDAAGGWTVQVKRG</sequence>
<feature type="compositionally biased region" description="Basic and acidic residues" evidence="1">
    <location>
        <begin position="1"/>
        <end position="16"/>
    </location>
</feature>
<dbReference type="PANTHER" id="PTHR41775">
    <property type="entry name" value="SECRETED PROTEIN-RELATED"/>
    <property type="match status" value="1"/>
</dbReference>
<reference evidence="2" key="1">
    <citation type="submission" date="2022-06" db="EMBL/GenBank/DDBJ databases">
        <title>Draft genome sequence of Streptomyces sp. RB6PN25 isolated from peat swamp forest in Thailand.</title>
        <authorList>
            <person name="Duangmal K."/>
            <person name="Klaysubun C."/>
        </authorList>
    </citation>
    <scope>NUCLEOTIDE SEQUENCE</scope>
    <source>
        <strain evidence="2">RB6PN25</strain>
    </source>
</reference>
<gene>
    <name evidence="2" type="ORF">NGB36_20320</name>
</gene>
<evidence type="ECO:0000256" key="1">
    <source>
        <dbReference type="SAM" id="MobiDB-lite"/>
    </source>
</evidence>
<dbReference type="PANTHER" id="PTHR41775:SF1">
    <property type="entry name" value="PEPTIDASE M6-LIKE DOMAIN-CONTAINING PROTEIN"/>
    <property type="match status" value="1"/>
</dbReference>
<dbReference type="InterPro" id="IPR008757">
    <property type="entry name" value="Peptidase_M6-like_domain"/>
</dbReference>
<keyword evidence="2" id="KW-0378">Hydrolase</keyword>
<evidence type="ECO:0000313" key="2">
    <source>
        <dbReference type="EMBL" id="MCQ4082882.1"/>
    </source>
</evidence>
<dbReference type="EMBL" id="JANFNG010000016">
    <property type="protein sequence ID" value="MCQ4082882.1"/>
    <property type="molecule type" value="Genomic_DNA"/>
</dbReference>
<dbReference type="GO" id="GO:0008237">
    <property type="term" value="F:metallopeptidase activity"/>
    <property type="evidence" value="ECO:0007669"/>
    <property type="project" value="UniProtKB-KW"/>
</dbReference>
<protein>
    <submittedName>
        <fullName evidence="2">M6 family metalloprotease domain-containing protein</fullName>
    </submittedName>
</protein>
<organism evidence="2 3">
    <name type="scientific">Streptomyces humicola</name>
    <dbReference type="NCBI Taxonomy" id="2953240"/>
    <lineage>
        <taxon>Bacteria</taxon>
        <taxon>Bacillati</taxon>
        <taxon>Actinomycetota</taxon>
        <taxon>Actinomycetes</taxon>
        <taxon>Kitasatosporales</taxon>
        <taxon>Streptomycetaceae</taxon>
        <taxon>Streptomyces</taxon>
    </lineage>
</organism>
<feature type="region of interest" description="Disordered" evidence="1">
    <location>
        <begin position="1"/>
        <end position="20"/>
    </location>
</feature>
<keyword evidence="2" id="KW-0482">Metalloprotease</keyword>
<proteinExistence type="predicted"/>
<dbReference type="SUPFAM" id="SSF55486">
    <property type="entry name" value="Metalloproteases ('zincins'), catalytic domain"/>
    <property type="match status" value="1"/>
</dbReference>
<comment type="caution">
    <text evidence="2">The sequence shown here is derived from an EMBL/GenBank/DDBJ whole genome shotgun (WGS) entry which is preliminary data.</text>
</comment>
<dbReference type="NCBIfam" id="TIGR03296">
    <property type="entry name" value="M6dom_TIGR03296"/>
    <property type="match status" value="1"/>
</dbReference>
<dbReference type="Proteomes" id="UP001057702">
    <property type="component" value="Unassembled WGS sequence"/>
</dbReference>
<keyword evidence="2" id="KW-0645">Protease</keyword>
<keyword evidence="3" id="KW-1185">Reference proteome</keyword>